<reference evidence="2" key="1">
    <citation type="journal article" date="2019" name="Int. J. Syst. Evol. Microbiol.">
        <title>The Global Catalogue of Microorganisms (GCM) 10K type strain sequencing project: providing services to taxonomists for standard genome sequencing and annotation.</title>
        <authorList>
            <consortium name="The Broad Institute Genomics Platform"/>
            <consortium name="The Broad Institute Genome Sequencing Center for Infectious Disease"/>
            <person name="Wu L."/>
            <person name="Ma J."/>
        </authorList>
    </citation>
    <scope>NUCLEOTIDE SEQUENCE [LARGE SCALE GENOMIC DNA]</scope>
    <source>
        <strain evidence="2">JCM 17250</strain>
    </source>
</reference>
<gene>
    <name evidence="1" type="ORF">GCM10022410_07910</name>
</gene>
<keyword evidence="2" id="KW-1185">Reference proteome</keyword>
<name>A0ABP7VBJ2_9BACI</name>
<evidence type="ECO:0000313" key="1">
    <source>
        <dbReference type="EMBL" id="GAA4063617.1"/>
    </source>
</evidence>
<evidence type="ECO:0000313" key="2">
    <source>
        <dbReference type="Proteomes" id="UP001501734"/>
    </source>
</evidence>
<protein>
    <submittedName>
        <fullName evidence="1">Uncharacterized protein</fullName>
    </submittedName>
</protein>
<accession>A0ABP7VBJ2</accession>
<proteinExistence type="predicted"/>
<organism evidence="1 2">
    <name type="scientific">Amphibacillus indicireducens</name>
    <dbReference type="NCBI Taxonomy" id="1076330"/>
    <lineage>
        <taxon>Bacteria</taxon>
        <taxon>Bacillati</taxon>
        <taxon>Bacillota</taxon>
        <taxon>Bacilli</taxon>
        <taxon>Bacillales</taxon>
        <taxon>Bacillaceae</taxon>
        <taxon>Amphibacillus</taxon>
    </lineage>
</organism>
<dbReference type="EMBL" id="BAABDL010000043">
    <property type="protein sequence ID" value="GAA4063617.1"/>
    <property type="molecule type" value="Genomic_DNA"/>
</dbReference>
<sequence>MVFPVRKTIKFNISRETSQTIYVYMNTKVEITKYLHKFSGYDILLNVYAIACLLVAQPNVNCNF</sequence>
<comment type="caution">
    <text evidence="1">The sequence shown here is derived from an EMBL/GenBank/DDBJ whole genome shotgun (WGS) entry which is preliminary data.</text>
</comment>
<dbReference type="Proteomes" id="UP001501734">
    <property type="component" value="Unassembled WGS sequence"/>
</dbReference>